<dbReference type="NCBIfam" id="TIGR02913">
    <property type="entry name" value="HAF_rpt"/>
    <property type="match status" value="2"/>
</dbReference>
<protein>
    <recommendedName>
        <fullName evidence="4">HAF repeat-containing protein</fullName>
    </recommendedName>
</protein>
<dbReference type="KEGG" id="noa:BKM31_12085"/>
<accession>A0A1U9ZVZ3</accession>
<keyword evidence="3" id="KW-1185">Reference proteome</keyword>
<dbReference type="InterPro" id="IPR014262">
    <property type="entry name" value="HAF_rpt"/>
</dbReference>
<feature type="chain" id="PRO_5038413636" description="HAF repeat-containing protein" evidence="1">
    <location>
        <begin position="39"/>
        <end position="370"/>
    </location>
</feature>
<evidence type="ECO:0000313" key="2">
    <source>
        <dbReference type="EMBL" id="AQZ62114.1"/>
    </source>
</evidence>
<evidence type="ECO:0008006" key="4">
    <source>
        <dbReference type="Google" id="ProtNLM"/>
    </source>
</evidence>
<dbReference type="STRING" id="1909395.BKM31_12085"/>
<evidence type="ECO:0000256" key="1">
    <source>
        <dbReference type="SAM" id="SignalP"/>
    </source>
</evidence>
<name>A0A1U9ZVZ3_9ACTN</name>
<keyword evidence="1" id="KW-0732">Signal</keyword>
<reference evidence="3" key="1">
    <citation type="journal article" date="2017" name="Med. Chem. Commun.">
        <title>Nonomuraea sp. ATCC 55076 harbours the largest actinomycete chromosome to date and the kistamicin biosynthetic gene cluster.</title>
        <authorList>
            <person name="Nazari B."/>
            <person name="Forneris C.C."/>
            <person name="Gibson M.I."/>
            <person name="Moon K."/>
            <person name="Schramma K.R."/>
            <person name="Seyedsayamdost M.R."/>
        </authorList>
    </citation>
    <scope>NUCLEOTIDE SEQUENCE [LARGE SCALE GENOMIC DNA]</scope>
    <source>
        <strain evidence="3">ATCC 55076</strain>
    </source>
</reference>
<dbReference type="EMBL" id="CP017717">
    <property type="protein sequence ID" value="AQZ62114.1"/>
    <property type="molecule type" value="Genomic_DNA"/>
</dbReference>
<feature type="signal peptide" evidence="1">
    <location>
        <begin position="1"/>
        <end position="38"/>
    </location>
</feature>
<evidence type="ECO:0000313" key="3">
    <source>
        <dbReference type="Proteomes" id="UP000190797"/>
    </source>
</evidence>
<dbReference type="OrthoDB" id="3985792at2"/>
<sequence>MLVIVSPALRTRGVIMGSTRTNLTIVASVLLLAGQAVGAGPAAADGCPAATGQWEVTDLGVTGSALDINDLGQIAGSSVSASGEQRATVWDGAQVLDLGGLGGGHAYAGALDEHGNVVGSSYTAEEKGHAFHWRAGTMTDLGVFGSVPTRARDVSAGVIVGEYRHVLPNRTARYQAFRIENGVRTDLAAVSGSNAAAVNPAGQIAGTQGLLEPPGPASGRTHRAFLWDDGVITELGTLGGQWSQAEAINGDGDIVGQSALGADGVLAGGFIWSAGAGMRRLPDGGGVAAPKAVNDDDVIAGTLTCAATGTAAHAAVWTGPDAAPALLPDPATGTATMANAVNARGEITGWAEAPDGSRRALVWRPATNPE</sequence>
<dbReference type="Proteomes" id="UP000190797">
    <property type="component" value="Chromosome"/>
</dbReference>
<dbReference type="AlphaFoldDB" id="A0A1U9ZVZ3"/>
<proteinExistence type="predicted"/>
<organism evidence="2 3">
    <name type="scientific">[Actinomadura] parvosata subsp. kistnae</name>
    <dbReference type="NCBI Taxonomy" id="1909395"/>
    <lineage>
        <taxon>Bacteria</taxon>
        <taxon>Bacillati</taxon>
        <taxon>Actinomycetota</taxon>
        <taxon>Actinomycetes</taxon>
        <taxon>Streptosporangiales</taxon>
        <taxon>Streptosporangiaceae</taxon>
        <taxon>Nonomuraea</taxon>
    </lineage>
</organism>
<gene>
    <name evidence="2" type="ORF">BKM31_12085</name>
</gene>